<keyword evidence="2" id="KW-1185">Reference proteome</keyword>
<gene>
    <name evidence="1" type="ORF">B0I36DRAFT_49082</name>
</gene>
<proteinExistence type="predicted"/>
<dbReference type="EMBL" id="JAGTJQ010000013">
    <property type="protein sequence ID" value="KAH7014286.1"/>
    <property type="molecule type" value="Genomic_DNA"/>
</dbReference>
<dbReference type="GeneID" id="70192500"/>
<dbReference type="AlphaFoldDB" id="A0A9P8XTH3"/>
<evidence type="ECO:0000313" key="1">
    <source>
        <dbReference type="EMBL" id="KAH7014286.1"/>
    </source>
</evidence>
<organism evidence="1 2">
    <name type="scientific">Microdochium trichocladiopsis</name>
    <dbReference type="NCBI Taxonomy" id="1682393"/>
    <lineage>
        <taxon>Eukaryota</taxon>
        <taxon>Fungi</taxon>
        <taxon>Dikarya</taxon>
        <taxon>Ascomycota</taxon>
        <taxon>Pezizomycotina</taxon>
        <taxon>Sordariomycetes</taxon>
        <taxon>Xylariomycetidae</taxon>
        <taxon>Xylariales</taxon>
        <taxon>Microdochiaceae</taxon>
        <taxon>Microdochium</taxon>
    </lineage>
</organism>
<reference evidence="1" key="1">
    <citation type="journal article" date="2021" name="Nat. Commun.">
        <title>Genetic determinants of endophytism in the Arabidopsis root mycobiome.</title>
        <authorList>
            <person name="Mesny F."/>
            <person name="Miyauchi S."/>
            <person name="Thiergart T."/>
            <person name="Pickel B."/>
            <person name="Atanasova L."/>
            <person name="Karlsson M."/>
            <person name="Huettel B."/>
            <person name="Barry K.W."/>
            <person name="Haridas S."/>
            <person name="Chen C."/>
            <person name="Bauer D."/>
            <person name="Andreopoulos W."/>
            <person name="Pangilinan J."/>
            <person name="LaButti K."/>
            <person name="Riley R."/>
            <person name="Lipzen A."/>
            <person name="Clum A."/>
            <person name="Drula E."/>
            <person name="Henrissat B."/>
            <person name="Kohler A."/>
            <person name="Grigoriev I.V."/>
            <person name="Martin F.M."/>
            <person name="Hacquard S."/>
        </authorList>
    </citation>
    <scope>NUCLEOTIDE SEQUENCE</scope>
    <source>
        <strain evidence="1">MPI-CAGE-CH-0230</strain>
    </source>
</reference>
<accession>A0A9P8XTH3</accession>
<comment type="caution">
    <text evidence="1">The sequence shown here is derived from an EMBL/GenBank/DDBJ whole genome shotgun (WGS) entry which is preliminary data.</text>
</comment>
<evidence type="ECO:0000313" key="2">
    <source>
        <dbReference type="Proteomes" id="UP000756346"/>
    </source>
</evidence>
<sequence>MTLLEHAPNQVRPNANGAVPAHILQRVPSSLIKPEASRGRPVELCDFLLRYGARPPQLNWRKGICIAHSIPRGVLHCLVQGGDSAAQAARMILEHPDPLARRPHPRHGLPETGCVARHCQSSIPALDIRHDHQQVKAVLFVVLDGCPSCGFASFAWSPLPPSSHCRLSSHIPPASTGYEPGRADTRQRQQWHDFHFSIMYDLVSARPLQNLSRWVLTSTTRISLGSSHLALEQSCQVSHPSAWELVGVNVRAGMTW</sequence>
<dbReference type="Proteomes" id="UP000756346">
    <property type="component" value="Unassembled WGS sequence"/>
</dbReference>
<dbReference type="RefSeq" id="XP_046005253.1">
    <property type="nucleotide sequence ID" value="XM_046162954.1"/>
</dbReference>
<protein>
    <submittedName>
        <fullName evidence="1">Uncharacterized protein</fullName>
    </submittedName>
</protein>
<name>A0A9P8XTH3_9PEZI</name>